<evidence type="ECO:0000256" key="2">
    <source>
        <dbReference type="ARBA" id="ARBA00022729"/>
    </source>
</evidence>
<reference evidence="8" key="1">
    <citation type="journal article" date="2019" name="Int. J. Syst. Evol. Microbiol.">
        <title>The Global Catalogue of Microorganisms (GCM) 10K type strain sequencing project: providing services to taxonomists for standard genome sequencing and annotation.</title>
        <authorList>
            <consortium name="The Broad Institute Genomics Platform"/>
            <consortium name="The Broad Institute Genome Sequencing Center for Infectious Disease"/>
            <person name="Wu L."/>
            <person name="Ma J."/>
        </authorList>
    </citation>
    <scope>NUCLEOTIDE SEQUENCE [LARGE SCALE GENOMIC DNA]</scope>
    <source>
        <strain evidence="8">JCM 17316</strain>
    </source>
</reference>
<dbReference type="InterPro" id="IPR033452">
    <property type="entry name" value="GH30_C"/>
</dbReference>
<dbReference type="PANTHER" id="PTHR11069">
    <property type="entry name" value="GLUCOSYLCERAMIDASE"/>
    <property type="match status" value="1"/>
</dbReference>
<keyword evidence="2 4" id="KW-0732">Signal</keyword>
<comment type="similarity">
    <text evidence="1">Belongs to the glycosyl hydrolase 30 family.</text>
</comment>
<dbReference type="Proteomes" id="UP001500266">
    <property type="component" value="Unassembled WGS sequence"/>
</dbReference>
<proteinExistence type="inferred from homology"/>
<dbReference type="EMBL" id="BAABDO010000017">
    <property type="protein sequence ID" value="GAA4135252.1"/>
    <property type="molecule type" value="Genomic_DNA"/>
</dbReference>
<feature type="domain" description="Endo-beta-1,6-galactanase-like" evidence="5">
    <location>
        <begin position="59"/>
        <end position="291"/>
    </location>
</feature>
<feature type="chain" id="PRO_5046966324" description="Glucosylceramidase" evidence="4">
    <location>
        <begin position="44"/>
        <end position="491"/>
    </location>
</feature>
<name>A0ABP7YFI5_9ACTN</name>
<sequence>MAERKDPTARPGRRRATERARRLATLVTAAACLGAATAVPARAAEPVRSAETSGSVRFSARLQPIDGFGVSQAFQRASLIRGARGLSAAKSRQVLDLLFSRDKGAGLSILRLGIGSSADDVYDHMKSIQPVDPGGPDAPPRYVWDGDDGGQVWLAKEAAKYGVKRFYANAWSAPAYMKDNGDDANGGTLCGLSGTDCASGDWRTAYANYLVQYARFYRQEGIRISDLAFTNEPDYTATYASMRFTPAQAVEFTKILGPIARKAGLGVICCEHTGWTGQIDYTRAIEADPQARKWITTYTGHRYSSAADEPMPTAKHTWMSEWSPDGDTWNENWDDGSGYDGMTVAEDIHRTLTSGNANGYVYWLGASLGTTRAFIQLADPGDSYRVSKRLWAMAAYSRFIRPGAHRVQAAVADPAVKITAFRNADGSRVVELLNTGAATRVDLTVDQAVRRAAGHVTDAARSLAPADVASAKGGRLSVELAPRSLTTVVIR</sequence>
<dbReference type="PANTHER" id="PTHR11069:SF23">
    <property type="entry name" value="LYSOSOMAL ACID GLUCOSYLCERAMIDASE"/>
    <property type="match status" value="1"/>
</dbReference>
<dbReference type="Gene3D" id="2.60.40.1180">
    <property type="entry name" value="Golgi alpha-mannosidase II"/>
    <property type="match status" value="1"/>
</dbReference>
<evidence type="ECO:0000259" key="6">
    <source>
        <dbReference type="Pfam" id="PF17189"/>
    </source>
</evidence>
<keyword evidence="3" id="KW-0378">Hydrolase</keyword>
<evidence type="ECO:0000256" key="4">
    <source>
        <dbReference type="SAM" id="SignalP"/>
    </source>
</evidence>
<protein>
    <recommendedName>
        <fullName evidence="9">Glucosylceramidase</fullName>
    </recommendedName>
</protein>
<evidence type="ECO:0000313" key="8">
    <source>
        <dbReference type="Proteomes" id="UP001500266"/>
    </source>
</evidence>
<evidence type="ECO:0000259" key="5">
    <source>
        <dbReference type="Pfam" id="PF14587"/>
    </source>
</evidence>
<dbReference type="InterPro" id="IPR001139">
    <property type="entry name" value="Glyco_hydro_30"/>
</dbReference>
<dbReference type="InterPro" id="IPR013780">
    <property type="entry name" value="Glyco_hydro_b"/>
</dbReference>
<accession>A0ABP7YFI5</accession>
<dbReference type="Gene3D" id="3.20.20.80">
    <property type="entry name" value="Glycosidases"/>
    <property type="match status" value="1"/>
</dbReference>
<dbReference type="InterPro" id="IPR017853">
    <property type="entry name" value="GH"/>
</dbReference>
<gene>
    <name evidence="7" type="ORF">GCM10022416_17700</name>
</gene>
<dbReference type="InterPro" id="IPR039514">
    <property type="entry name" value="6GAL-like"/>
</dbReference>
<keyword evidence="8" id="KW-1185">Reference proteome</keyword>
<evidence type="ECO:0000256" key="3">
    <source>
        <dbReference type="ARBA" id="ARBA00022801"/>
    </source>
</evidence>
<organism evidence="7 8">
    <name type="scientific">Actinomadura keratinilytica</name>
    <dbReference type="NCBI Taxonomy" id="547461"/>
    <lineage>
        <taxon>Bacteria</taxon>
        <taxon>Bacillati</taxon>
        <taxon>Actinomycetota</taxon>
        <taxon>Actinomycetes</taxon>
        <taxon>Streptosporangiales</taxon>
        <taxon>Thermomonosporaceae</taxon>
        <taxon>Actinomadura</taxon>
    </lineage>
</organism>
<evidence type="ECO:0008006" key="9">
    <source>
        <dbReference type="Google" id="ProtNLM"/>
    </source>
</evidence>
<evidence type="ECO:0000256" key="1">
    <source>
        <dbReference type="ARBA" id="ARBA00005382"/>
    </source>
</evidence>
<dbReference type="RefSeq" id="WP_345019250.1">
    <property type="nucleotide sequence ID" value="NZ_BAABDO010000017.1"/>
</dbReference>
<dbReference type="Pfam" id="PF17189">
    <property type="entry name" value="Glyco_hydro_30C"/>
    <property type="match status" value="1"/>
</dbReference>
<dbReference type="SUPFAM" id="SSF51445">
    <property type="entry name" value="(Trans)glycosidases"/>
    <property type="match status" value="1"/>
</dbReference>
<dbReference type="SUPFAM" id="SSF51011">
    <property type="entry name" value="Glycosyl hydrolase domain"/>
    <property type="match status" value="1"/>
</dbReference>
<feature type="domain" description="Glycosyl hydrolase family 30 beta sandwich" evidence="6">
    <location>
        <begin position="403"/>
        <end position="487"/>
    </location>
</feature>
<dbReference type="Pfam" id="PF14587">
    <property type="entry name" value="Glyco_hydr_30_2"/>
    <property type="match status" value="1"/>
</dbReference>
<evidence type="ECO:0000313" key="7">
    <source>
        <dbReference type="EMBL" id="GAA4135252.1"/>
    </source>
</evidence>
<comment type="caution">
    <text evidence="7">The sequence shown here is derived from an EMBL/GenBank/DDBJ whole genome shotgun (WGS) entry which is preliminary data.</text>
</comment>
<feature type="signal peptide" evidence="4">
    <location>
        <begin position="1"/>
        <end position="43"/>
    </location>
</feature>